<sequence length="167" mass="19728">MTWLETSNRCPYLLNLCFYPQRVFCRQNTQLSFHQRFLQCCQLVQSYNRWQQKSSRFPFDQLHIVSGLHLPARDPCHHNVTIPGIQQHECRTPLNTTLICIRKCEQDDFTKLIVPQVLFQLIINGIRIIISCEELLGGQVCPCRFFICGFVDQNDHPNRFVRLKFSK</sequence>
<reference evidence="1" key="1">
    <citation type="submission" date="2020-06" db="EMBL/GenBank/DDBJ databases">
        <title>Unique genomic features of the anaerobic methanotrophic archaea.</title>
        <authorList>
            <person name="Chadwick G.L."/>
            <person name="Skennerton C.T."/>
            <person name="Laso-Perez R."/>
            <person name="Leu A.O."/>
            <person name="Speth D.R."/>
            <person name="Yu H."/>
            <person name="Morgan-Lang C."/>
            <person name="Hatzenpichler R."/>
            <person name="Goudeau D."/>
            <person name="Malmstrom R."/>
            <person name="Brazelton W.J."/>
            <person name="Woyke T."/>
            <person name="Hallam S.J."/>
            <person name="Tyson G.W."/>
            <person name="Wegener G."/>
            <person name="Boetius A."/>
            <person name="Orphan V."/>
        </authorList>
    </citation>
    <scope>NUCLEOTIDE SEQUENCE</scope>
</reference>
<evidence type="ECO:0000313" key="1">
    <source>
        <dbReference type="EMBL" id="QNO43757.1"/>
    </source>
</evidence>
<dbReference type="EMBL" id="MT630860">
    <property type="protein sequence ID" value="QNO43757.1"/>
    <property type="molecule type" value="Genomic_DNA"/>
</dbReference>
<gene>
    <name evidence="1" type="ORF">ALLGJMBF_00009</name>
</gene>
<organism evidence="1">
    <name type="scientific">Candidatus Methanogaster sp. ANME-2c ERB4</name>
    <dbReference type="NCBI Taxonomy" id="2759911"/>
    <lineage>
        <taxon>Archaea</taxon>
        <taxon>Methanobacteriati</taxon>
        <taxon>Methanobacteriota</taxon>
        <taxon>Stenosarchaea group</taxon>
        <taxon>Methanomicrobia</taxon>
        <taxon>Methanosarcinales</taxon>
        <taxon>ANME-2 cluster</taxon>
        <taxon>Candidatus Methanogasteraceae</taxon>
        <taxon>Candidatus Methanogaster</taxon>
    </lineage>
</organism>
<proteinExistence type="predicted"/>
<protein>
    <submittedName>
        <fullName evidence="1">Uncharacterized protein</fullName>
    </submittedName>
</protein>
<dbReference type="AlphaFoldDB" id="A0A7G9Y6X3"/>
<accession>A0A7G9Y6X3</accession>
<name>A0A7G9Y6X3_9EURY</name>